<organism evidence="2 3">
    <name type="scientific">Ornithinimicrobium pratense</name>
    <dbReference type="NCBI Taxonomy" id="2593973"/>
    <lineage>
        <taxon>Bacteria</taxon>
        <taxon>Bacillati</taxon>
        <taxon>Actinomycetota</taxon>
        <taxon>Actinomycetes</taxon>
        <taxon>Micrococcales</taxon>
        <taxon>Ornithinimicrobiaceae</taxon>
        <taxon>Ornithinimicrobium</taxon>
    </lineage>
</organism>
<dbReference type="Gene3D" id="3.40.630.30">
    <property type="match status" value="1"/>
</dbReference>
<dbReference type="SUPFAM" id="SSF55729">
    <property type="entry name" value="Acyl-CoA N-acyltransferases (Nat)"/>
    <property type="match status" value="1"/>
</dbReference>
<dbReference type="Proteomes" id="UP000326546">
    <property type="component" value="Chromosome"/>
</dbReference>
<gene>
    <name evidence="2" type="ORF">FY030_08850</name>
</gene>
<dbReference type="InterPro" id="IPR016181">
    <property type="entry name" value="Acyl_CoA_acyltransferase"/>
</dbReference>
<dbReference type="KEGG" id="serw:FY030_08850"/>
<name>A0A5J6V4V4_9MICO</name>
<keyword evidence="2" id="KW-0808">Transferase</keyword>
<dbReference type="AlphaFoldDB" id="A0A5J6V4V4"/>
<reference evidence="2 3" key="1">
    <citation type="submission" date="2019-09" db="EMBL/GenBank/DDBJ databases">
        <title>Serinicoccus pratensis sp. nov., isolated from meadow soil.</title>
        <authorList>
            <person name="Zhang W."/>
        </authorList>
    </citation>
    <scope>NUCLEOTIDE SEQUENCE [LARGE SCALE GENOMIC DNA]</scope>
    <source>
        <strain evidence="2 3">W204</strain>
    </source>
</reference>
<dbReference type="Pfam" id="PF00583">
    <property type="entry name" value="Acetyltransf_1"/>
    <property type="match status" value="1"/>
</dbReference>
<dbReference type="PROSITE" id="PS51186">
    <property type="entry name" value="GNAT"/>
    <property type="match status" value="1"/>
</dbReference>
<evidence type="ECO:0000313" key="3">
    <source>
        <dbReference type="Proteomes" id="UP000326546"/>
    </source>
</evidence>
<sequence length="279" mass="30231">MHSSSSLHPPTGGRSTALTYGDLRALSDDDPWLRWGLPDPLSGHALVHDGVAVVQRLGHRPGLWVAPLRPGIEPGAVPEDGGLAEEAGRVRAAVQRVMDEDLLTAWQARSVSVPQEHAAVGHEVLPLSDQGGDWEWMWATTVPPPLAGEESLVLLDDREDAEELLAFAHQHNPRVWTRIGEGVMTRWVGVRGPDGALLAVGGAETERSGVPHLAGILTATHARGQGLGEVVSAGLTRWALEHHGVCTLGMFADNDVARRLYRRLGYRTARAWHSRQLEL</sequence>
<feature type="domain" description="N-acetyltransferase" evidence="1">
    <location>
        <begin position="151"/>
        <end position="279"/>
    </location>
</feature>
<evidence type="ECO:0000259" key="1">
    <source>
        <dbReference type="PROSITE" id="PS51186"/>
    </source>
</evidence>
<accession>A0A5J6V4V4</accession>
<dbReference type="InterPro" id="IPR000182">
    <property type="entry name" value="GNAT_dom"/>
</dbReference>
<protein>
    <submittedName>
        <fullName evidence="2">GNAT family N-acetyltransferase</fullName>
    </submittedName>
</protein>
<dbReference type="OrthoDB" id="5143160at2"/>
<evidence type="ECO:0000313" key="2">
    <source>
        <dbReference type="EMBL" id="QFG68798.1"/>
    </source>
</evidence>
<keyword evidence="3" id="KW-1185">Reference proteome</keyword>
<dbReference type="EMBL" id="CP044427">
    <property type="protein sequence ID" value="QFG68798.1"/>
    <property type="molecule type" value="Genomic_DNA"/>
</dbReference>
<dbReference type="RefSeq" id="WP_158061184.1">
    <property type="nucleotide sequence ID" value="NZ_CP044427.1"/>
</dbReference>
<dbReference type="GO" id="GO:0016747">
    <property type="term" value="F:acyltransferase activity, transferring groups other than amino-acyl groups"/>
    <property type="evidence" value="ECO:0007669"/>
    <property type="project" value="InterPro"/>
</dbReference>
<proteinExistence type="predicted"/>